<dbReference type="InterPro" id="IPR007197">
    <property type="entry name" value="rSAM"/>
</dbReference>
<dbReference type="InterPro" id="IPR051198">
    <property type="entry name" value="BchE-like"/>
</dbReference>
<keyword evidence="2" id="KW-0949">S-adenosyl-L-methionine</keyword>
<organism evidence="7 8">
    <name type="scientific">Luteitalea pratensis</name>
    <dbReference type="NCBI Taxonomy" id="1855912"/>
    <lineage>
        <taxon>Bacteria</taxon>
        <taxon>Pseudomonadati</taxon>
        <taxon>Acidobacteriota</taxon>
        <taxon>Vicinamibacteria</taxon>
        <taxon>Vicinamibacterales</taxon>
        <taxon>Vicinamibacteraceae</taxon>
        <taxon>Luteitalea</taxon>
    </lineage>
</organism>
<feature type="domain" description="Elp3/MiaA/NifB-like radical SAM core" evidence="6">
    <location>
        <begin position="176"/>
        <end position="385"/>
    </location>
</feature>
<dbReference type="EMBL" id="CP015136">
    <property type="protein sequence ID" value="AMY09741.1"/>
    <property type="molecule type" value="Genomic_DNA"/>
</dbReference>
<dbReference type="SFLD" id="SFLDS00029">
    <property type="entry name" value="Radical_SAM"/>
    <property type="match status" value="1"/>
</dbReference>
<dbReference type="AlphaFoldDB" id="A0A143PMM1"/>
<dbReference type="NCBIfam" id="NF040546">
    <property type="entry name" value="rSAM_CUAEP"/>
    <property type="match status" value="1"/>
</dbReference>
<dbReference type="InterPro" id="IPR058240">
    <property type="entry name" value="rSAM_sf"/>
</dbReference>
<comment type="cofactor">
    <cofactor evidence="1">
        <name>[4Fe-4S] cluster</name>
        <dbReference type="ChEBI" id="CHEBI:49883"/>
    </cofactor>
</comment>
<dbReference type="KEGG" id="abac:LuPra_02965"/>
<dbReference type="InterPro" id="IPR006638">
    <property type="entry name" value="Elp3/MiaA/NifB-like_rSAM"/>
</dbReference>
<dbReference type="CDD" id="cd01335">
    <property type="entry name" value="Radical_SAM"/>
    <property type="match status" value="1"/>
</dbReference>
<gene>
    <name evidence="7" type="ORF">LuPra_02965</name>
</gene>
<evidence type="ECO:0000256" key="5">
    <source>
        <dbReference type="ARBA" id="ARBA00023014"/>
    </source>
</evidence>
<dbReference type="GO" id="GO:0005829">
    <property type="term" value="C:cytosol"/>
    <property type="evidence" value="ECO:0007669"/>
    <property type="project" value="TreeGrafter"/>
</dbReference>
<evidence type="ECO:0000256" key="4">
    <source>
        <dbReference type="ARBA" id="ARBA00023004"/>
    </source>
</evidence>
<protein>
    <submittedName>
        <fullName evidence="7">B12-binding domain/radical SAM domain protein, family</fullName>
    </submittedName>
</protein>
<evidence type="ECO:0000313" key="7">
    <source>
        <dbReference type="EMBL" id="AMY09741.1"/>
    </source>
</evidence>
<reference evidence="7 8" key="1">
    <citation type="journal article" date="2016" name="Genome Announc.">
        <title>First Complete Genome Sequence of a Subdivision 6 Acidobacterium Strain.</title>
        <authorList>
            <person name="Huang S."/>
            <person name="Vieira S."/>
            <person name="Bunk B."/>
            <person name="Riedel T."/>
            <person name="Sproer C."/>
            <person name="Overmann J."/>
        </authorList>
    </citation>
    <scope>NUCLEOTIDE SEQUENCE [LARGE SCALE GENOMIC DNA]</scope>
    <source>
        <strain evidence="8">DSM 100886 HEG_-6_39</strain>
    </source>
</reference>
<dbReference type="SFLD" id="SFLDG01082">
    <property type="entry name" value="B12-binding_domain_containing"/>
    <property type="match status" value="1"/>
</dbReference>
<keyword evidence="8" id="KW-1185">Reference proteome</keyword>
<dbReference type="SMART" id="SM00729">
    <property type="entry name" value="Elp3"/>
    <property type="match status" value="1"/>
</dbReference>
<dbReference type="InterPro" id="IPR054699">
    <property type="entry name" value="rSAM_CUAEP"/>
</dbReference>
<evidence type="ECO:0000313" key="8">
    <source>
        <dbReference type="Proteomes" id="UP000076079"/>
    </source>
</evidence>
<sequence length="461" mass="49666">MDACALDPRLGTLAGMVVILSTYELGRPAFGPALAAAWTRDAGLEVRLIDLSREPLPPGLVAAASSFAVHVPMHAATRLAGPVLSRLRDERPETTRIAFGLYAPLNADWLRRHGATHVLGVEAEATLATLAAGKGGDERDLRGTQVPRLAFPVPDRSTQPPLSAYARLNIGGERRLAGYTEASRGCLHTCTHCPIVPIYQGSMRVVPVETVLADVAQQVAAGAQHITFGDPDFFNGPTHARRVIEGLTSRHPDVSYDVTIKVEHLLAHRDLLNRLAGTRCAFVTSAVEAFDDEVLAHLQKGHTADDARRAVAACRDRGLALVPTFVAFTPWTTVTGHVAFLEAIRALDLVDVVAPVQLALRLLLPSGSALLADPDVQRVAFVFDRDALAYPWTHADPAVDRLQEQSMAWLGQQGRRASRATAYAGLRRMADEAAGTAFDAFTPGDALVRAAVPYLDEPWYC</sequence>
<dbReference type="PATRIC" id="fig|1813736.3.peg.3162"/>
<keyword evidence="3" id="KW-0479">Metal-binding</keyword>
<dbReference type="Gene3D" id="3.80.30.20">
    <property type="entry name" value="tm_1862 like domain"/>
    <property type="match status" value="1"/>
</dbReference>
<name>A0A143PMM1_LUTPR</name>
<dbReference type="SUPFAM" id="SSF102114">
    <property type="entry name" value="Radical SAM enzymes"/>
    <property type="match status" value="1"/>
</dbReference>
<dbReference type="STRING" id="1855912.LuPra_02965"/>
<proteinExistence type="predicted"/>
<dbReference type="Proteomes" id="UP000076079">
    <property type="component" value="Chromosome"/>
</dbReference>
<evidence type="ECO:0000256" key="2">
    <source>
        <dbReference type="ARBA" id="ARBA00022691"/>
    </source>
</evidence>
<dbReference type="GO" id="GO:0051536">
    <property type="term" value="F:iron-sulfur cluster binding"/>
    <property type="evidence" value="ECO:0007669"/>
    <property type="project" value="UniProtKB-KW"/>
</dbReference>
<accession>A0A143PMM1</accession>
<reference evidence="8" key="2">
    <citation type="submission" date="2016-04" db="EMBL/GenBank/DDBJ databases">
        <title>First Complete Genome Sequence of a Subdivision 6 Acidobacterium.</title>
        <authorList>
            <person name="Huang S."/>
            <person name="Vieira S."/>
            <person name="Bunk B."/>
            <person name="Riedel T."/>
            <person name="Sproeer C."/>
            <person name="Overmann J."/>
        </authorList>
    </citation>
    <scope>NUCLEOTIDE SEQUENCE [LARGE SCALE GENOMIC DNA]</scope>
    <source>
        <strain evidence="8">DSM 100886 HEG_-6_39</strain>
    </source>
</reference>
<keyword evidence="4" id="KW-0408">Iron</keyword>
<dbReference type="Pfam" id="PF04055">
    <property type="entry name" value="Radical_SAM"/>
    <property type="match status" value="1"/>
</dbReference>
<dbReference type="InterPro" id="IPR023404">
    <property type="entry name" value="rSAM_horseshoe"/>
</dbReference>
<dbReference type="PANTHER" id="PTHR43409:SF7">
    <property type="entry name" value="BLL1977 PROTEIN"/>
    <property type="match status" value="1"/>
</dbReference>
<evidence type="ECO:0000259" key="6">
    <source>
        <dbReference type="SMART" id="SM00729"/>
    </source>
</evidence>
<dbReference type="GO" id="GO:0046872">
    <property type="term" value="F:metal ion binding"/>
    <property type="evidence" value="ECO:0007669"/>
    <property type="project" value="UniProtKB-KW"/>
</dbReference>
<evidence type="ECO:0000256" key="1">
    <source>
        <dbReference type="ARBA" id="ARBA00001966"/>
    </source>
</evidence>
<dbReference type="PANTHER" id="PTHR43409">
    <property type="entry name" value="ANAEROBIC MAGNESIUM-PROTOPORPHYRIN IX MONOMETHYL ESTER CYCLASE-RELATED"/>
    <property type="match status" value="1"/>
</dbReference>
<keyword evidence="5" id="KW-0411">Iron-sulfur</keyword>
<dbReference type="OrthoDB" id="9801424at2"/>
<dbReference type="GO" id="GO:0003824">
    <property type="term" value="F:catalytic activity"/>
    <property type="evidence" value="ECO:0007669"/>
    <property type="project" value="InterPro"/>
</dbReference>
<evidence type="ECO:0000256" key="3">
    <source>
        <dbReference type="ARBA" id="ARBA00022723"/>
    </source>
</evidence>